<evidence type="ECO:0000256" key="14">
    <source>
        <dbReference type="ARBA" id="ARBA00044770"/>
    </source>
</evidence>
<feature type="transmembrane region" description="Helical" evidence="16">
    <location>
        <begin position="165"/>
        <end position="183"/>
    </location>
</feature>
<dbReference type="PANTHER" id="PTHR30474">
    <property type="entry name" value="CELL CYCLE PROTEIN"/>
    <property type="match status" value="1"/>
</dbReference>
<feature type="transmembrane region" description="Helical" evidence="16">
    <location>
        <begin position="190"/>
        <end position="208"/>
    </location>
</feature>
<evidence type="ECO:0000313" key="18">
    <source>
        <dbReference type="Proteomes" id="UP000177869"/>
    </source>
</evidence>
<comment type="caution">
    <text evidence="17">The sequence shown here is derived from an EMBL/GenBank/DDBJ whole genome shotgun (WGS) entry which is preliminary data.</text>
</comment>
<dbReference type="InterPro" id="IPR001182">
    <property type="entry name" value="FtsW/RodA"/>
</dbReference>
<dbReference type="EMBL" id="MFTI01000014">
    <property type="protein sequence ID" value="OGI60769.1"/>
    <property type="molecule type" value="Genomic_DNA"/>
</dbReference>
<evidence type="ECO:0000256" key="5">
    <source>
        <dbReference type="ARBA" id="ARBA00022960"/>
    </source>
</evidence>
<evidence type="ECO:0000313" key="17">
    <source>
        <dbReference type="EMBL" id="OGI60769.1"/>
    </source>
</evidence>
<feature type="transmembrane region" description="Helical" evidence="16">
    <location>
        <begin position="272"/>
        <end position="289"/>
    </location>
</feature>
<dbReference type="GO" id="GO:0032153">
    <property type="term" value="C:cell division site"/>
    <property type="evidence" value="ECO:0007669"/>
    <property type="project" value="TreeGrafter"/>
</dbReference>
<feature type="transmembrane region" description="Helical" evidence="16">
    <location>
        <begin position="342"/>
        <end position="360"/>
    </location>
</feature>
<proteinExistence type="inferred from homology"/>
<feature type="transmembrane region" description="Helical" evidence="16">
    <location>
        <begin position="301"/>
        <end position="322"/>
    </location>
</feature>
<reference evidence="17 18" key="1">
    <citation type="journal article" date="2016" name="Nat. Commun.">
        <title>Thousands of microbial genomes shed light on interconnected biogeochemical processes in an aquifer system.</title>
        <authorList>
            <person name="Anantharaman K."/>
            <person name="Brown C.T."/>
            <person name="Hug L.A."/>
            <person name="Sharon I."/>
            <person name="Castelle C.J."/>
            <person name="Probst A.J."/>
            <person name="Thomas B.C."/>
            <person name="Singh A."/>
            <person name="Wilkins M.J."/>
            <person name="Karaoz U."/>
            <person name="Brodie E.L."/>
            <person name="Williams K.H."/>
            <person name="Hubbard S.S."/>
            <person name="Banfield J.F."/>
        </authorList>
    </citation>
    <scope>NUCLEOTIDE SEQUENCE [LARGE SCALE GENOMIC DNA]</scope>
</reference>
<keyword evidence="7 16" id="KW-1133">Transmembrane helix</keyword>
<feature type="transmembrane region" description="Helical" evidence="16">
    <location>
        <begin position="39"/>
        <end position="61"/>
    </location>
</feature>
<dbReference type="GO" id="GO:0008955">
    <property type="term" value="F:peptidoglycan glycosyltransferase activity"/>
    <property type="evidence" value="ECO:0007669"/>
    <property type="project" value="UniProtKB-EC"/>
</dbReference>
<keyword evidence="5" id="KW-0133">Cell shape</keyword>
<comment type="similarity">
    <text evidence="11">Belongs to the SEDS family. FtsW subfamily.</text>
</comment>
<comment type="catalytic activity">
    <reaction evidence="15">
        <text>[GlcNAc-(1-&gt;4)-Mur2Ac(oyl-L-Ala-gamma-D-Glu-L-Lys-D-Ala-D-Ala)](n)-di-trans,octa-cis-undecaprenyl diphosphate + beta-D-GlcNAc-(1-&gt;4)-Mur2Ac(oyl-L-Ala-gamma-D-Glu-L-Lys-D-Ala-D-Ala)-di-trans,octa-cis-undecaprenyl diphosphate = [GlcNAc-(1-&gt;4)-Mur2Ac(oyl-L-Ala-gamma-D-Glu-L-Lys-D-Ala-D-Ala)](n+1)-di-trans,octa-cis-undecaprenyl diphosphate + di-trans,octa-cis-undecaprenyl diphosphate + H(+)</text>
        <dbReference type="Rhea" id="RHEA:23708"/>
        <dbReference type="Rhea" id="RHEA-COMP:9602"/>
        <dbReference type="Rhea" id="RHEA-COMP:9603"/>
        <dbReference type="ChEBI" id="CHEBI:15378"/>
        <dbReference type="ChEBI" id="CHEBI:58405"/>
        <dbReference type="ChEBI" id="CHEBI:60033"/>
        <dbReference type="ChEBI" id="CHEBI:78435"/>
        <dbReference type="EC" id="2.4.99.28"/>
    </reaction>
</comment>
<keyword evidence="6" id="KW-0573">Peptidoglycan synthesis</keyword>
<keyword evidence="3" id="KW-0808">Transferase</keyword>
<protein>
    <recommendedName>
        <fullName evidence="12">Probable peptidoglycan glycosyltransferase FtsW</fullName>
        <ecNumber evidence="14">2.4.99.28</ecNumber>
    </recommendedName>
    <alternativeName>
        <fullName evidence="13">Cell division protein FtsW</fullName>
    </alternativeName>
    <alternativeName>
        <fullName evidence="10">Cell wall polymerase</fullName>
    </alternativeName>
    <alternativeName>
        <fullName evidence="9">Peptidoglycan polymerase</fullName>
    </alternativeName>
</protein>
<name>A0A1F6UTR7_9BACT</name>
<evidence type="ECO:0000256" key="15">
    <source>
        <dbReference type="ARBA" id="ARBA00049902"/>
    </source>
</evidence>
<feature type="transmembrane region" description="Helical" evidence="16">
    <location>
        <begin position="141"/>
        <end position="159"/>
    </location>
</feature>
<evidence type="ECO:0000256" key="6">
    <source>
        <dbReference type="ARBA" id="ARBA00022984"/>
    </source>
</evidence>
<dbReference type="EC" id="2.4.99.28" evidence="14"/>
<evidence type="ECO:0000256" key="1">
    <source>
        <dbReference type="ARBA" id="ARBA00004141"/>
    </source>
</evidence>
<evidence type="ECO:0000256" key="3">
    <source>
        <dbReference type="ARBA" id="ARBA00022679"/>
    </source>
</evidence>
<evidence type="ECO:0000256" key="13">
    <source>
        <dbReference type="ARBA" id="ARBA00041418"/>
    </source>
</evidence>
<evidence type="ECO:0000256" key="10">
    <source>
        <dbReference type="ARBA" id="ARBA00033270"/>
    </source>
</evidence>
<evidence type="ECO:0000256" key="8">
    <source>
        <dbReference type="ARBA" id="ARBA00023136"/>
    </source>
</evidence>
<dbReference type="GO" id="GO:0008360">
    <property type="term" value="P:regulation of cell shape"/>
    <property type="evidence" value="ECO:0007669"/>
    <property type="project" value="UniProtKB-KW"/>
</dbReference>
<organism evidence="17 18">
    <name type="scientific">Candidatus Nomurabacteria bacterium RIFCSPHIGHO2_01_FULL_38_19</name>
    <dbReference type="NCBI Taxonomy" id="1801732"/>
    <lineage>
        <taxon>Bacteria</taxon>
        <taxon>Candidatus Nomuraibacteriota</taxon>
    </lineage>
</organism>
<gene>
    <name evidence="17" type="ORF">A2814_00020</name>
</gene>
<dbReference type="GO" id="GO:0005886">
    <property type="term" value="C:plasma membrane"/>
    <property type="evidence" value="ECO:0007669"/>
    <property type="project" value="TreeGrafter"/>
</dbReference>
<evidence type="ECO:0000256" key="2">
    <source>
        <dbReference type="ARBA" id="ARBA00022676"/>
    </source>
</evidence>
<accession>A0A1F6UTR7</accession>
<dbReference type="AlphaFoldDB" id="A0A1F6UTR7"/>
<evidence type="ECO:0000256" key="16">
    <source>
        <dbReference type="SAM" id="Phobius"/>
    </source>
</evidence>
<evidence type="ECO:0000256" key="11">
    <source>
        <dbReference type="ARBA" id="ARBA00038053"/>
    </source>
</evidence>
<evidence type="ECO:0000256" key="9">
    <source>
        <dbReference type="ARBA" id="ARBA00032370"/>
    </source>
</evidence>
<feature type="transmembrane region" description="Helical" evidence="16">
    <location>
        <begin position="110"/>
        <end position="129"/>
    </location>
</feature>
<dbReference type="STRING" id="1801732.A2814_00020"/>
<dbReference type="Proteomes" id="UP000177869">
    <property type="component" value="Unassembled WGS sequence"/>
</dbReference>
<evidence type="ECO:0000256" key="4">
    <source>
        <dbReference type="ARBA" id="ARBA00022692"/>
    </source>
</evidence>
<feature type="transmembrane region" description="Helical" evidence="16">
    <location>
        <begin position="73"/>
        <end position="90"/>
    </location>
</feature>
<keyword evidence="8 16" id="KW-0472">Membrane</keyword>
<dbReference type="GO" id="GO:0015648">
    <property type="term" value="F:lipid-linked peptidoglycan transporter activity"/>
    <property type="evidence" value="ECO:0007669"/>
    <property type="project" value="TreeGrafter"/>
</dbReference>
<comment type="subcellular location">
    <subcellularLocation>
        <location evidence="1">Membrane</location>
        <topology evidence="1">Multi-pass membrane protein</topology>
    </subcellularLocation>
</comment>
<evidence type="ECO:0000256" key="7">
    <source>
        <dbReference type="ARBA" id="ARBA00022989"/>
    </source>
</evidence>
<dbReference type="PANTHER" id="PTHR30474:SF2">
    <property type="entry name" value="PEPTIDOGLYCAN GLYCOSYLTRANSFERASE FTSW-RELATED"/>
    <property type="match status" value="1"/>
</dbReference>
<dbReference type="GO" id="GO:0051301">
    <property type="term" value="P:cell division"/>
    <property type="evidence" value="ECO:0007669"/>
    <property type="project" value="InterPro"/>
</dbReference>
<dbReference type="Pfam" id="PF01098">
    <property type="entry name" value="FTSW_RODA_SPOVE"/>
    <property type="match status" value="1"/>
</dbReference>
<keyword evidence="2" id="KW-0328">Glycosyltransferase</keyword>
<dbReference type="GO" id="GO:0009252">
    <property type="term" value="P:peptidoglycan biosynthetic process"/>
    <property type="evidence" value="ECO:0007669"/>
    <property type="project" value="UniProtKB-KW"/>
</dbReference>
<keyword evidence="4 16" id="KW-0812">Transmembrane</keyword>
<feature type="transmembrane region" description="Helical" evidence="16">
    <location>
        <begin position="9"/>
        <end position="33"/>
    </location>
</feature>
<sequence length="370" mass="40857">MREKKVDRFFLIIVSLLLAVGVAMFVSASLGILTKSEKIFYSVLFSQLVLGLGFGLLGTYFSLKINYKFWRKYAFWIFLSSILLTAAVFIPNFGWSHGGALRWIKFGPVSFQPVEILKFGFIIYLAAWLSWAKNRVHGFKFGILPLGVMLGIIALILFKQPDTKSFILIAMTGISMFFISGASMKNILRVSIASAFLLVALVYFTPYLQERVKTFIYPSKDPQGSSYQIQQSLIALGGGGIFGRGFGQSIQKFSYLPEPQGDSIFAVLGEELGFVGVVGTIILYLLFVLRGLRIANNSPDLFSRLLVSGIVILIMLQSFMHIASTSGVLPLTGVPLPFMSHGGTSLMIYLIAIGIVLQVSKFNSNTGTRR</sequence>
<evidence type="ECO:0000256" key="12">
    <source>
        <dbReference type="ARBA" id="ARBA00041185"/>
    </source>
</evidence>